<protein>
    <submittedName>
        <fullName evidence="8">Exopolysaccharide biosynthesis protein</fullName>
    </submittedName>
</protein>
<keyword evidence="3" id="KW-0418">Kinase</keyword>
<dbReference type="InterPro" id="IPR005702">
    <property type="entry name" value="Wzc-like_C"/>
</dbReference>
<dbReference type="NCBIfam" id="TIGR01007">
    <property type="entry name" value="eps_fam"/>
    <property type="match status" value="1"/>
</dbReference>
<dbReference type="AlphaFoldDB" id="A0A1B4VBJ8"/>
<evidence type="ECO:0000256" key="4">
    <source>
        <dbReference type="ARBA" id="ARBA00022840"/>
    </source>
</evidence>
<dbReference type="PANTHER" id="PTHR32309">
    <property type="entry name" value="TYROSINE-PROTEIN KINASE"/>
    <property type="match status" value="1"/>
</dbReference>
<organism evidence="8 9">
    <name type="scientific">Sulfurifustis variabilis</name>
    <dbReference type="NCBI Taxonomy" id="1675686"/>
    <lineage>
        <taxon>Bacteria</taxon>
        <taxon>Pseudomonadati</taxon>
        <taxon>Pseudomonadota</taxon>
        <taxon>Gammaproteobacteria</taxon>
        <taxon>Acidiferrobacterales</taxon>
        <taxon>Acidiferrobacteraceae</taxon>
        <taxon>Sulfurifustis</taxon>
    </lineage>
</organism>
<dbReference type="Gene3D" id="3.40.50.300">
    <property type="entry name" value="P-loop containing nucleotide triphosphate hydrolases"/>
    <property type="match status" value="1"/>
</dbReference>
<accession>A0A1B4VBJ8</accession>
<evidence type="ECO:0000259" key="7">
    <source>
        <dbReference type="Pfam" id="PF13614"/>
    </source>
</evidence>
<dbReference type="Pfam" id="PF13614">
    <property type="entry name" value="AAA_31"/>
    <property type="match status" value="1"/>
</dbReference>
<reference evidence="8 9" key="1">
    <citation type="submission" date="2015-08" db="EMBL/GenBank/DDBJ databases">
        <title>Complete genome sequence of Sulfurifustis variabilis.</title>
        <authorList>
            <person name="Miura A."/>
            <person name="Kojima H."/>
            <person name="Fukui M."/>
        </authorList>
    </citation>
    <scope>NUCLEOTIDE SEQUENCE [LARGE SCALE GENOMIC DNA]</scope>
    <source>
        <strain evidence="9">skN76</strain>
    </source>
</reference>
<gene>
    <name evidence="8" type="ORF">SVA_1479</name>
</gene>
<dbReference type="PANTHER" id="PTHR32309:SF31">
    <property type="entry name" value="CAPSULAR EXOPOLYSACCHARIDE FAMILY"/>
    <property type="match status" value="1"/>
</dbReference>
<dbReference type="CDD" id="cd05387">
    <property type="entry name" value="BY-kinase"/>
    <property type="match status" value="1"/>
</dbReference>
<feature type="compositionally biased region" description="Basic and acidic residues" evidence="6">
    <location>
        <begin position="1"/>
        <end position="23"/>
    </location>
</feature>
<name>A0A1B4VBJ8_9GAMM</name>
<dbReference type="InterPro" id="IPR025669">
    <property type="entry name" value="AAA_dom"/>
</dbReference>
<dbReference type="OrthoDB" id="9775724at2"/>
<feature type="domain" description="AAA" evidence="7">
    <location>
        <begin position="98"/>
        <end position="219"/>
    </location>
</feature>
<keyword evidence="2" id="KW-0547">Nucleotide-binding</keyword>
<keyword evidence="1" id="KW-0808">Transferase</keyword>
<proteinExistence type="predicted"/>
<dbReference type="SUPFAM" id="SSF52540">
    <property type="entry name" value="P-loop containing nucleoside triphosphate hydrolases"/>
    <property type="match status" value="1"/>
</dbReference>
<dbReference type="KEGG" id="sva:SVA_1479"/>
<dbReference type="EMBL" id="AP014936">
    <property type="protein sequence ID" value="BAU48041.1"/>
    <property type="molecule type" value="Genomic_DNA"/>
</dbReference>
<evidence type="ECO:0000256" key="6">
    <source>
        <dbReference type="SAM" id="MobiDB-lite"/>
    </source>
</evidence>
<dbReference type="InterPro" id="IPR027417">
    <property type="entry name" value="P-loop_NTPase"/>
</dbReference>
<keyword evidence="4" id="KW-0067">ATP-binding</keyword>
<keyword evidence="9" id="KW-1185">Reference proteome</keyword>
<evidence type="ECO:0000256" key="3">
    <source>
        <dbReference type="ARBA" id="ARBA00022777"/>
    </source>
</evidence>
<dbReference type="RefSeq" id="WP_096460592.1">
    <property type="nucleotide sequence ID" value="NZ_AP014936.1"/>
</dbReference>
<keyword evidence="5" id="KW-0829">Tyrosine-protein kinase</keyword>
<evidence type="ECO:0000256" key="5">
    <source>
        <dbReference type="ARBA" id="ARBA00023137"/>
    </source>
</evidence>
<sequence length="292" mass="32133">MERIKQALQRAREERASHPDASNEHAPSALVSTDNICYSQTRTESVSPELLREKRIVSAFQPGPYTEAYKILRTQVLQRLRENGAKTLAVTSPGDQEGKTITAINLAISLAQEVGQTVLLVDADLRNPRVHTYFGIAPTNGLSNYLLSEASLSELLVHPSNVGRFVFLPGGRPLANSAEMLSSPQMARLVEEMKSRYASRIIVFDLPPLLSSADAMAFTPYVEAALLVVEEATTLVEEVARAAELLQKTRLIGTVLNKSLSVPGQTTLKGGTSQRTSRIARLLNMVRRRRRD</sequence>
<evidence type="ECO:0000313" key="8">
    <source>
        <dbReference type="EMBL" id="BAU48041.1"/>
    </source>
</evidence>
<dbReference type="GO" id="GO:0004713">
    <property type="term" value="F:protein tyrosine kinase activity"/>
    <property type="evidence" value="ECO:0007669"/>
    <property type="project" value="UniProtKB-KW"/>
</dbReference>
<feature type="region of interest" description="Disordered" evidence="6">
    <location>
        <begin position="1"/>
        <end position="34"/>
    </location>
</feature>
<dbReference type="Proteomes" id="UP000218899">
    <property type="component" value="Chromosome"/>
</dbReference>
<evidence type="ECO:0000256" key="2">
    <source>
        <dbReference type="ARBA" id="ARBA00022741"/>
    </source>
</evidence>
<dbReference type="InterPro" id="IPR050445">
    <property type="entry name" value="Bact_polysacc_biosynth/exp"/>
</dbReference>
<dbReference type="GO" id="GO:0005524">
    <property type="term" value="F:ATP binding"/>
    <property type="evidence" value="ECO:0007669"/>
    <property type="project" value="UniProtKB-KW"/>
</dbReference>
<evidence type="ECO:0000256" key="1">
    <source>
        <dbReference type="ARBA" id="ARBA00022679"/>
    </source>
</evidence>
<evidence type="ECO:0000313" key="9">
    <source>
        <dbReference type="Proteomes" id="UP000218899"/>
    </source>
</evidence>